<keyword evidence="9 14" id="KW-0472">Membrane</keyword>
<dbReference type="Gene3D" id="1.10.357.140">
    <property type="entry name" value="UbiA prenyltransferase"/>
    <property type="match status" value="1"/>
</dbReference>
<feature type="transmembrane region" description="Helical" evidence="14">
    <location>
        <begin position="258"/>
        <end position="275"/>
    </location>
</feature>
<feature type="transmembrane region" description="Helical" evidence="14">
    <location>
        <begin position="193"/>
        <end position="213"/>
    </location>
</feature>
<evidence type="ECO:0000256" key="7">
    <source>
        <dbReference type="ARBA" id="ARBA00022989"/>
    </source>
</evidence>
<evidence type="ECO:0000256" key="5">
    <source>
        <dbReference type="ARBA" id="ARBA00022679"/>
    </source>
</evidence>
<evidence type="ECO:0000256" key="11">
    <source>
        <dbReference type="ARBA" id="ARBA00040810"/>
    </source>
</evidence>
<evidence type="ECO:0000256" key="13">
    <source>
        <dbReference type="ARBA" id="ARBA00047690"/>
    </source>
</evidence>
<evidence type="ECO:0000313" key="15">
    <source>
        <dbReference type="EMBL" id="QDU23326.1"/>
    </source>
</evidence>
<feature type="transmembrane region" description="Helical" evidence="14">
    <location>
        <begin position="234"/>
        <end position="252"/>
    </location>
</feature>
<keyword evidence="8 14" id="KW-0350">Heme biosynthesis</keyword>
<keyword evidence="6 14" id="KW-0812">Transmembrane</keyword>
<comment type="similarity">
    <text evidence="14">Belongs to the UbiA prenyltransferase family. Protoheme IX farnesyltransferase subfamily.</text>
</comment>
<dbReference type="Proteomes" id="UP000319576">
    <property type="component" value="Chromosome"/>
</dbReference>
<evidence type="ECO:0000256" key="8">
    <source>
        <dbReference type="ARBA" id="ARBA00023133"/>
    </source>
</evidence>
<dbReference type="GO" id="GO:0008495">
    <property type="term" value="F:protoheme IX farnesyltransferase activity"/>
    <property type="evidence" value="ECO:0007669"/>
    <property type="project" value="UniProtKB-UniRule"/>
</dbReference>
<evidence type="ECO:0000256" key="9">
    <source>
        <dbReference type="ARBA" id="ARBA00023136"/>
    </source>
</evidence>
<proteinExistence type="inferred from homology"/>
<dbReference type="EC" id="2.5.1.141" evidence="3 14"/>
<dbReference type="KEGG" id="uli:ETAA1_53250"/>
<dbReference type="HAMAP" id="MF_00154">
    <property type="entry name" value="CyoE_CtaB"/>
    <property type="match status" value="1"/>
</dbReference>
<comment type="pathway">
    <text evidence="2 14">Porphyrin-containing compound metabolism; heme O biosynthesis; heme O from protoheme: step 1/1.</text>
</comment>
<protein>
    <recommendedName>
        <fullName evidence="11 14">Protoheme IX farnesyltransferase</fullName>
        <ecNumber evidence="3 14">2.5.1.141</ecNumber>
    </recommendedName>
    <alternativeName>
        <fullName evidence="12 14">Heme B farnesyltransferase</fullName>
    </alternativeName>
    <alternativeName>
        <fullName evidence="10 14">Heme O synthase</fullName>
    </alternativeName>
</protein>
<evidence type="ECO:0000256" key="3">
    <source>
        <dbReference type="ARBA" id="ARBA00012292"/>
    </source>
</evidence>
<dbReference type="GO" id="GO:0005886">
    <property type="term" value="C:plasma membrane"/>
    <property type="evidence" value="ECO:0007669"/>
    <property type="project" value="UniProtKB-SubCell"/>
</dbReference>
<comment type="miscellaneous">
    <text evidence="14">Carbon 2 of the heme B porphyrin ring is defined according to the Fischer nomenclature.</text>
</comment>
<evidence type="ECO:0000313" key="16">
    <source>
        <dbReference type="Proteomes" id="UP000319576"/>
    </source>
</evidence>
<dbReference type="InterPro" id="IPR000537">
    <property type="entry name" value="UbiA_prenyltransferase"/>
</dbReference>
<dbReference type="Pfam" id="PF01040">
    <property type="entry name" value="UbiA"/>
    <property type="match status" value="1"/>
</dbReference>
<keyword evidence="5 14" id="KW-0808">Transferase</keyword>
<feature type="transmembrane region" description="Helical" evidence="14">
    <location>
        <begin position="43"/>
        <end position="62"/>
    </location>
</feature>
<evidence type="ECO:0000256" key="4">
    <source>
        <dbReference type="ARBA" id="ARBA00022475"/>
    </source>
</evidence>
<dbReference type="InterPro" id="IPR006369">
    <property type="entry name" value="Protohaem_IX_farnesylTrfase"/>
</dbReference>
<dbReference type="NCBIfam" id="TIGR01473">
    <property type="entry name" value="cyoE_ctaB"/>
    <property type="match status" value="1"/>
</dbReference>
<dbReference type="CDD" id="cd13957">
    <property type="entry name" value="PT_UbiA_Cox10"/>
    <property type="match status" value="1"/>
</dbReference>
<evidence type="ECO:0000256" key="2">
    <source>
        <dbReference type="ARBA" id="ARBA00004919"/>
    </source>
</evidence>
<keyword evidence="16" id="KW-1185">Reference proteome</keyword>
<feature type="transmembrane region" description="Helical" evidence="14">
    <location>
        <begin position="110"/>
        <end position="130"/>
    </location>
</feature>
<organism evidence="15 16">
    <name type="scientific">Urbifossiella limnaea</name>
    <dbReference type="NCBI Taxonomy" id="2528023"/>
    <lineage>
        <taxon>Bacteria</taxon>
        <taxon>Pseudomonadati</taxon>
        <taxon>Planctomycetota</taxon>
        <taxon>Planctomycetia</taxon>
        <taxon>Gemmatales</taxon>
        <taxon>Gemmataceae</taxon>
        <taxon>Urbifossiella</taxon>
    </lineage>
</organism>
<comment type="function">
    <text evidence="14">Converts heme B (protoheme IX) to heme O by substitution of the vinyl group on carbon 2 of heme B porphyrin ring with a hydroxyethyl farnesyl side group.</text>
</comment>
<sequence length="316" mass="33639">MRKAAVVEAEVAPLDPFAGPAEEVLSAVPSRAADYLELTKPRIAVMALFTVGIGYLVGAGKAASLTDLFHVLLGSGLVAAGGSALNQWLERHIDAKMFRTLKRPLPAGRMSPLEALTFGVVLGAIGLAYLFATLPVAAGVAAAATFVSYVWVYTPLKTMTVWNTVVGAVPGALPPVIGWAAACGWEKPGGAFALFWVIFVWQLPHFLAIAWMYRDDYARGGLRMLPHIDPTGTKTAFVMVLTCVALIPVGWVSMALGAAGWLSVVGCAVLGLLFLREAVAFARRRTDRQARRVLRASLLYLPGALGLVLLDNVIGW</sequence>
<keyword evidence="4 14" id="KW-1003">Cell membrane</keyword>
<evidence type="ECO:0000256" key="1">
    <source>
        <dbReference type="ARBA" id="ARBA00004651"/>
    </source>
</evidence>
<gene>
    <name evidence="15" type="primary">ctaB1</name>
    <name evidence="14" type="synonym">ctaB</name>
    <name evidence="15" type="ORF">ETAA1_53250</name>
</gene>
<dbReference type="PANTHER" id="PTHR43448:SF7">
    <property type="entry name" value="4-HYDROXYBENZOATE SOLANESYLTRANSFERASE"/>
    <property type="match status" value="1"/>
</dbReference>
<comment type="subcellular location">
    <subcellularLocation>
        <location evidence="1 14">Cell membrane</location>
        <topology evidence="1 14">Multi-pass membrane protein</topology>
    </subcellularLocation>
</comment>
<dbReference type="PANTHER" id="PTHR43448">
    <property type="entry name" value="PROTOHEME IX FARNESYLTRANSFERASE, MITOCHONDRIAL"/>
    <property type="match status" value="1"/>
</dbReference>
<feature type="transmembrane region" description="Helical" evidence="14">
    <location>
        <begin position="68"/>
        <end position="89"/>
    </location>
</feature>
<evidence type="ECO:0000256" key="10">
    <source>
        <dbReference type="ARBA" id="ARBA00030253"/>
    </source>
</evidence>
<name>A0A517Y0N5_9BACT</name>
<dbReference type="InterPro" id="IPR044878">
    <property type="entry name" value="UbiA_sf"/>
</dbReference>
<feature type="transmembrane region" description="Helical" evidence="14">
    <location>
        <begin position="161"/>
        <end position="181"/>
    </location>
</feature>
<evidence type="ECO:0000256" key="6">
    <source>
        <dbReference type="ARBA" id="ARBA00022692"/>
    </source>
</evidence>
<evidence type="ECO:0000256" key="12">
    <source>
        <dbReference type="ARBA" id="ARBA00042475"/>
    </source>
</evidence>
<feature type="transmembrane region" description="Helical" evidence="14">
    <location>
        <begin position="296"/>
        <end position="314"/>
    </location>
</feature>
<evidence type="ECO:0000256" key="14">
    <source>
        <dbReference type="HAMAP-Rule" id="MF_00154"/>
    </source>
</evidence>
<dbReference type="AlphaFoldDB" id="A0A517Y0N5"/>
<dbReference type="PROSITE" id="PS00943">
    <property type="entry name" value="UBIA"/>
    <property type="match status" value="1"/>
</dbReference>
<dbReference type="InterPro" id="IPR030470">
    <property type="entry name" value="UbiA_prenylTrfase_CS"/>
</dbReference>
<feature type="transmembrane region" description="Helical" evidence="14">
    <location>
        <begin position="136"/>
        <end position="154"/>
    </location>
</feature>
<dbReference type="RefSeq" id="WP_145243506.1">
    <property type="nucleotide sequence ID" value="NZ_CP036273.1"/>
</dbReference>
<dbReference type="OrthoDB" id="9814417at2"/>
<dbReference type="GO" id="GO:0048034">
    <property type="term" value="P:heme O biosynthetic process"/>
    <property type="evidence" value="ECO:0007669"/>
    <property type="project" value="UniProtKB-UniRule"/>
</dbReference>
<dbReference type="UniPathway" id="UPA00834">
    <property type="reaction ID" value="UER00712"/>
</dbReference>
<reference evidence="15 16" key="1">
    <citation type="submission" date="2019-02" db="EMBL/GenBank/DDBJ databases">
        <title>Deep-cultivation of Planctomycetes and their phenomic and genomic characterization uncovers novel biology.</title>
        <authorList>
            <person name="Wiegand S."/>
            <person name="Jogler M."/>
            <person name="Boedeker C."/>
            <person name="Pinto D."/>
            <person name="Vollmers J."/>
            <person name="Rivas-Marin E."/>
            <person name="Kohn T."/>
            <person name="Peeters S.H."/>
            <person name="Heuer A."/>
            <person name="Rast P."/>
            <person name="Oberbeckmann S."/>
            <person name="Bunk B."/>
            <person name="Jeske O."/>
            <person name="Meyerdierks A."/>
            <person name="Storesund J.E."/>
            <person name="Kallscheuer N."/>
            <person name="Luecker S."/>
            <person name="Lage O.M."/>
            <person name="Pohl T."/>
            <person name="Merkel B.J."/>
            <person name="Hornburger P."/>
            <person name="Mueller R.-W."/>
            <person name="Bruemmer F."/>
            <person name="Labrenz M."/>
            <person name="Spormann A.M."/>
            <person name="Op den Camp H."/>
            <person name="Overmann J."/>
            <person name="Amann R."/>
            <person name="Jetten M.S.M."/>
            <person name="Mascher T."/>
            <person name="Medema M.H."/>
            <person name="Devos D.P."/>
            <person name="Kaster A.-K."/>
            <person name="Ovreas L."/>
            <person name="Rohde M."/>
            <person name="Galperin M.Y."/>
            <person name="Jogler C."/>
        </authorList>
    </citation>
    <scope>NUCLEOTIDE SEQUENCE [LARGE SCALE GENOMIC DNA]</scope>
    <source>
        <strain evidence="15 16">ETA_A1</strain>
    </source>
</reference>
<comment type="catalytic activity">
    <reaction evidence="13 14">
        <text>heme b + (2E,6E)-farnesyl diphosphate + H2O = Fe(II)-heme o + diphosphate</text>
        <dbReference type="Rhea" id="RHEA:28070"/>
        <dbReference type="ChEBI" id="CHEBI:15377"/>
        <dbReference type="ChEBI" id="CHEBI:33019"/>
        <dbReference type="ChEBI" id="CHEBI:60344"/>
        <dbReference type="ChEBI" id="CHEBI:60530"/>
        <dbReference type="ChEBI" id="CHEBI:175763"/>
        <dbReference type="EC" id="2.5.1.141"/>
    </reaction>
</comment>
<accession>A0A517Y0N5</accession>
<dbReference type="EMBL" id="CP036273">
    <property type="protein sequence ID" value="QDU23326.1"/>
    <property type="molecule type" value="Genomic_DNA"/>
</dbReference>
<keyword evidence="7 14" id="KW-1133">Transmembrane helix</keyword>